<protein>
    <recommendedName>
        <fullName evidence="6">Mitochondrial fission regulator</fullName>
    </recommendedName>
</protein>
<dbReference type="GO" id="GO:0005739">
    <property type="term" value="C:mitochondrion"/>
    <property type="evidence" value="ECO:0007669"/>
    <property type="project" value="UniProtKB-SubCell"/>
</dbReference>
<dbReference type="PANTHER" id="PTHR14215:SF1">
    <property type="entry name" value="MITOCHONDRIAL FISSION REGULATOR 1"/>
    <property type="match status" value="1"/>
</dbReference>
<keyword evidence="7" id="KW-0175">Coiled coil</keyword>
<dbReference type="OMA" id="CPRIHFQ"/>
<evidence type="ECO:0000256" key="8">
    <source>
        <dbReference type="SAM" id="MobiDB-lite"/>
    </source>
</evidence>
<dbReference type="GeneTree" id="ENSGT00950000183215"/>
<evidence type="ECO:0000256" key="4">
    <source>
        <dbReference type="ARBA" id="ARBA00023128"/>
    </source>
</evidence>
<feature type="region of interest" description="Disordered" evidence="8">
    <location>
        <begin position="170"/>
        <end position="198"/>
    </location>
</feature>
<dbReference type="EMBL" id="AYCK01005749">
    <property type="status" value="NOT_ANNOTATED_CDS"/>
    <property type="molecule type" value="Genomic_DNA"/>
</dbReference>
<evidence type="ECO:0000256" key="6">
    <source>
        <dbReference type="RuleBase" id="RU369053"/>
    </source>
</evidence>
<dbReference type="AlphaFoldDB" id="A0A087XJ42"/>
<keyword evidence="10" id="KW-1185">Reference proteome</keyword>
<feature type="compositionally biased region" description="Basic residues" evidence="8">
    <location>
        <begin position="106"/>
        <end position="116"/>
    </location>
</feature>
<comment type="subcellular location">
    <subcellularLocation>
        <location evidence="1 6">Mitochondrion</location>
    </subcellularLocation>
</comment>
<feature type="compositionally biased region" description="Basic and acidic residues" evidence="8">
    <location>
        <begin position="291"/>
        <end position="307"/>
    </location>
</feature>
<dbReference type="eggNOG" id="ENOG502QSSN">
    <property type="taxonomic scope" value="Eukaryota"/>
</dbReference>
<sequence>MSKEHAKIEMDLAFGSGKPYGSSRSLVRRIASSLPIKPCPRVHFQLYPYTEEAGVLIRAKRQTNPVASLADVAWIEGDEEDDEGYFGRSRPGVPPGFMFRAQQPRPQRKPVARRRSLPTLYEDAPDPRGPTAANDEAIQKISALETELAKLRAQIAQIVLAQERTAQSAVVAGVPPPSGSVPPPPPPPPPPLPPPAPALQRTFSAIELIKERRGKKKDEQTPVYSKPADIPSMLDILKDIDKVKLRSVKSRLENVEDKTKSNEPADPAGLIAEALKRKFAHRFRQNSGQEGSDREDVKVADPEDKPQSEAPLFGQHMLKPTGRKKLL</sequence>
<dbReference type="GO" id="GO:0009060">
    <property type="term" value="P:aerobic respiration"/>
    <property type="evidence" value="ECO:0007669"/>
    <property type="project" value="UniProtKB-UniRule"/>
</dbReference>
<proteinExistence type="inferred from homology"/>
<keyword evidence="3" id="KW-0809">Transit peptide</keyword>
<evidence type="ECO:0000256" key="7">
    <source>
        <dbReference type="SAM" id="Coils"/>
    </source>
</evidence>
<reference evidence="9" key="3">
    <citation type="submission" date="2025-09" db="UniProtKB">
        <authorList>
            <consortium name="Ensembl"/>
        </authorList>
    </citation>
    <scope>IDENTIFICATION</scope>
</reference>
<evidence type="ECO:0000256" key="2">
    <source>
        <dbReference type="ARBA" id="ARBA00005807"/>
    </source>
</evidence>
<evidence type="ECO:0000313" key="9">
    <source>
        <dbReference type="Ensembl" id="ENSPFOP00000005795.2"/>
    </source>
</evidence>
<dbReference type="InterPro" id="IPR007972">
    <property type="entry name" value="Mtfr1"/>
</dbReference>
<comment type="function">
    <text evidence="5">May play a role in mitochondrial aerobic respiration. May also regulate mitochondrial organization and fission.</text>
</comment>
<dbReference type="GeneID" id="103139719"/>
<dbReference type="Proteomes" id="UP000028760">
    <property type="component" value="Unassembled WGS sequence"/>
</dbReference>
<comment type="function">
    <text evidence="6">Plays a role in mitochondrial aerobic respiration. Regulates mitochondrial organization and fission.</text>
</comment>
<dbReference type="GO" id="GO:0000266">
    <property type="term" value="P:mitochondrial fission"/>
    <property type="evidence" value="ECO:0007669"/>
    <property type="project" value="UniProtKB-UniRule"/>
</dbReference>
<dbReference type="PANTHER" id="PTHR14215">
    <property type="entry name" value="PROTEIN OF UNKNOWN FUNCTION DUF729"/>
    <property type="match status" value="1"/>
</dbReference>
<accession>A0A087XJ42</accession>
<dbReference type="RefSeq" id="XP_007554565.1">
    <property type="nucleotide sequence ID" value="XM_007554503.2"/>
</dbReference>
<organism evidence="9 10">
    <name type="scientific">Poecilia formosa</name>
    <name type="common">Amazon molly</name>
    <name type="synonym">Limia formosa</name>
    <dbReference type="NCBI Taxonomy" id="48698"/>
    <lineage>
        <taxon>Eukaryota</taxon>
        <taxon>Metazoa</taxon>
        <taxon>Chordata</taxon>
        <taxon>Craniata</taxon>
        <taxon>Vertebrata</taxon>
        <taxon>Euteleostomi</taxon>
        <taxon>Actinopterygii</taxon>
        <taxon>Neopterygii</taxon>
        <taxon>Teleostei</taxon>
        <taxon>Neoteleostei</taxon>
        <taxon>Acanthomorphata</taxon>
        <taxon>Ovalentaria</taxon>
        <taxon>Atherinomorphae</taxon>
        <taxon>Cyprinodontiformes</taxon>
        <taxon>Poeciliidae</taxon>
        <taxon>Poeciliinae</taxon>
        <taxon>Poecilia</taxon>
    </lineage>
</organism>
<feature type="region of interest" description="Disordered" evidence="8">
    <location>
        <begin position="91"/>
        <end position="132"/>
    </location>
</feature>
<evidence type="ECO:0000256" key="3">
    <source>
        <dbReference type="ARBA" id="ARBA00022946"/>
    </source>
</evidence>
<dbReference type="CTD" id="9650"/>
<feature type="coiled-coil region" evidence="7">
    <location>
        <begin position="134"/>
        <end position="161"/>
    </location>
</feature>
<dbReference type="Pfam" id="PF05308">
    <property type="entry name" value="Mito_fiss_reg"/>
    <property type="match status" value="1"/>
</dbReference>
<evidence type="ECO:0000256" key="1">
    <source>
        <dbReference type="ARBA" id="ARBA00004173"/>
    </source>
</evidence>
<name>A0A087XJ42_POEFO</name>
<keyword evidence="4 6" id="KW-0496">Mitochondrion</keyword>
<feature type="compositionally biased region" description="Pro residues" evidence="8">
    <location>
        <begin position="174"/>
        <end position="197"/>
    </location>
</feature>
<evidence type="ECO:0000313" key="10">
    <source>
        <dbReference type="Proteomes" id="UP000028760"/>
    </source>
</evidence>
<reference evidence="10" key="1">
    <citation type="submission" date="2013-10" db="EMBL/GenBank/DDBJ databases">
        <authorList>
            <person name="Schartl M."/>
            <person name="Warren W."/>
        </authorList>
    </citation>
    <scope>NUCLEOTIDE SEQUENCE [LARGE SCALE GENOMIC DNA]</scope>
    <source>
        <strain evidence="10">female</strain>
    </source>
</reference>
<reference evidence="9" key="2">
    <citation type="submission" date="2025-08" db="UniProtKB">
        <authorList>
            <consortium name="Ensembl"/>
        </authorList>
    </citation>
    <scope>IDENTIFICATION</scope>
</reference>
<comment type="similarity">
    <text evidence="2 6">Belongs to the MTFR1 family.</text>
</comment>
<dbReference type="STRING" id="48698.ENSPFOP00000005795"/>
<evidence type="ECO:0000256" key="5">
    <source>
        <dbReference type="ARBA" id="ARBA00037378"/>
    </source>
</evidence>
<feature type="region of interest" description="Disordered" evidence="8">
    <location>
        <begin position="282"/>
        <end position="327"/>
    </location>
</feature>
<dbReference type="Ensembl" id="ENSPFOT00000005804.2">
    <property type="protein sequence ID" value="ENSPFOP00000005795.2"/>
    <property type="gene ID" value="ENSPFOG00000005858.2"/>
</dbReference>